<comment type="caution">
    <text evidence="2">The sequence shown here is derived from an EMBL/GenBank/DDBJ whole genome shotgun (WGS) entry which is preliminary data.</text>
</comment>
<name>A0A6A4R1Y1_LUPAL</name>
<keyword evidence="3" id="KW-1185">Reference proteome</keyword>
<evidence type="ECO:0000313" key="2">
    <source>
        <dbReference type="EMBL" id="KAE9619612.1"/>
    </source>
</evidence>
<reference evidence="3" key="1">
    <citation type="journal article" date="2020" name="Nat. Commun.">
        <title>Genome sequence of the cluster root forming white lupin.</title>
        <authorList>
            <person name="Hufnagel B."/>
            <person name="Marques A."/>
            <person name="Soriano A."/>
            <person name="Marques L."/>
            <person name="Divol F."/>
            <person name="Doumas P."/>
            <person name="Sallet E."/>
            <person name="Mancinotti D."/>
            <person name="Carrere S."/>
            <person name="Marande W."/>
            <person name="Arribat S."/>
            <person name="Keller J."/>
            <person name="Huneau C."/>
            <person name="Blein T."/>
            <person name="Aime D."/>
            <person name="Laguerre M."/>
            <person name="Taylor J."/>
            <person name="Schubert V."/>
            <person name="Nelson M."/>
            <person name="Geu-Flores F."/>
            <person name="Crespi M."/>
            <person name="Gallardo-Guerrero K."/>
            <person name="Delaux P.-M."/>
            <person name="Salse J."/>
            <person name="Berges H."/>
            <person name="Guyot R."/>
            <person name="Gouzy J."/>
            <person name="Peret B."/>
        </authorList>
    </citation>
    <scope>NUCLEOTIDE SEQUENCE [LARGE SCALE GENOMIC DNA]</scope>
    <source>
        <strain evidence="3">cv. Amiga</strain>
    </source>
</reference>
<evidence type="ECO:0000313" key="3">
    <source>
        <dbReference type="Proteomes" id="UP000447434"/>
    </source>
</evidence>
<evidence type="ECO:0000313" key="1">
    <source>
        <dbReference type="EMBL" id="KAE9599622.1"/>
    </source>
</evidence>
<dbReference type="EMBL" id="WOCE01000002">
    <property type="protein sequence ID" value="KAE9619612.1"/>
    <property type="molecule type" value="Genomic_DNA"/>
</dbReference>
<dbReference type="EMBL" id="WOCE01000014">
    <property type="protein sequence ID" value="KAE9599622.1"/>
    <property type="molecule type" value="Genomic_DNA"/>
</dbReference>
<gene>
    <name evidence="2" type="ORF">Lalb_Chr02g0155101</name>
    <name evidence="1" type="ORF">Lalb_Chr14g0364351</name>
</gene>
<organism evidence="2 3">
    <name type="scientific">Lupinus albus</name>
    <name type="common">White lupine</name>
    <name type="synonym">Lupinus termis</name>
    <dbReference type="NCBI Taxonomy" id="3870"/>
    <lineage>
        <taxon>Eukaryota</taxon>
        <taxon>Viridiplantae</taxon>
        <taxon>Streptophyta</taxon>
        <taxon>Embryophyta</taxon>
        <taxon>Tracheophyta</taxon>
        <taxon>Spermatophyta</taxon>
        <taxon>Magnoliopsida</taxon>
        <taxon>eudicotyledons</taxon>
        <taxon>Gunneridae</taxon>
        <taxon>Pentapetalae</taxon>
        <taxon>rosids</taxon>
        <taxon>fabids</taxon>
        <taxon>Fabales</taxon>
        <taxon>Fabaceae</taxon>
        <taxon>Papilionoideae</taxon>
        <taxon>50 kb inversion clade</taxon>
        <taxon>genistoids sensu lato</taxon>
        <taxon>core genistoids</taxon>
        <taxon>Genisteae</taxon>
        <taxon>Lupinus</taxon>
    </lineage>
</organism>
<dbReference type="AlphaFoldDB" id="A0A6A4R1Y1"/>
<accession>A0A6A4R1Y1</accession>
<dbReference type="Proteomes" id="UP000447434">
    <property type="component" value="Chromosome 14"/>
</dbReference>
<dbReference type="Proteomes" id="UP000447434">
    <property type="component" value="Chromosome 2"/>
</dbReference>
<protein>
    <submittedName>
        <fullName evidence="2">Uncharacterized protein</fullName>
    </submittedName>
</protein>
<reference evidence="2" key="2">
    <citation type="journal article" date="2020" name="Nat. Commun.">
        <title>High-quality genome sequence of white lupin provides insight into soil exploration and seed quality.</title>
        <authorList>
            <person name="Hufnagel B."/>
            <person name="Marques A."/>
            <person name="Soriano A."/>
            <person name="Marques L."/>
            <person name="Divol F."/>
            <person name="Doumas P."/>
            <person name="Sallet E."/>
            <person name="Mancinotti D."/>
            <person name="Carrere S."/>
            <person name="Marande W."/>
            <person name="Arribat S."/>
            <person name="Keller J."/>
            <person name="Huneau C."/>
            <person name="Blein T."/>
            <person name="Aime D."/>
            <person name="Laguerre M."/>
            <person name="Taylor J."/>
            <person name="Schubert V."/>
            <person name="Nelson M."/>
            <person name="Geu-Flores F."/>
            <person name="Crespi M."/>
            <person name="Gallardo K."/>
            <person name="Delaux P.M."/>
            <person name="Salse J."/>
            <person name="Berges H."/>
            <person name="Guyot R."/>
            <person name="Gouzy J."/>
            <person name="Peret B."/>
        </authorList>
    </citation>
    <scope>NUCLEOTIDE SEQUENCE</scope>
    <source>
        <tissue evidence="2">Leaves</tissue>
    </source>
</reference>
<sequence>MRFRSTMTFAMSRLLYEQRENRMCVMSCIGDCIPCTGYRASSLSV</sequence>
<proteinExistence type="predicted"/>